<evidence type="ECO:0000256" key="1">
    <source>
        <dbReference type="SAM" id="Phobius"/>
    </source>
</evidence>
<feature type="transmembrane region" description="Helical" evidence="1">
    <location>
        <begin position="174"/>
        <end position="192"/>
    </location>
</feature>
<organism evidence="2 3">
    <name type="scientific">Sphaerobolus stellatus (strain SS14)</name>
    <dbReference type="NCBI Taxonomy" id="990650"/>
    <lineage>
        <taxon>Eukaryota</taxon>
        <taxon>Fungi</taxon>
        <taxon>Dikarya</taxon>
        <taxon>Basidiomycota</taxon>
        <taxon>Agaricomycotina</taxon>
        <taxon>Agaricomycetes</taxon>
        <taxon>Phallomycetidae</taxon>
        <taxon>Geastrales</taxon>
        <taxon>Sphaerobolaceae</taxon>
        <taxon>Sphaerobolus</taxon>
    </lineage>
</organism>
<sequence>MKLSRHKEREQIAIVLVAMRIMRTHPELPGEWITILKELDPDGMSPDESDISVSKTHPTYYRIPKPWRSLFIDKLMHVITGFYDLPNVLGQLPYRGGNPPRMRKGNHPVLVNNELSSDLPEVFYNKKYLAKYPGTLGIFRTSDASSQNIPVPTTILWLAATLSFILALPSLDSSVAFSAATSIATIGLYISYGQF</sequence>
<keyword evidence="1" id="KW-1133">Transmembrane helix</keyword>
<feature type="transmembrane region" description="Helical" evidence="1">
    <location>
        <begin position="149"/>
        <end position="168"/>
    </location>
</feature>
<dbReference type="Proteomes" id="UP000054279">
    <property type="component" value="Unassembled WGS sequence"/>
</dbReference>
<keyword evidence="1" id="KW-0812">Transmembrane</keyword>
<evidence type="ECO:0000313" key="2">
    <source>
        <dbReference type="EMBL" id="KIJ36054.1"/>
    </source>
</evidence>
<evidence type="ECO:0000313" key="3">
    <source>
        <dbReference type="Proteomes" id="UP000054279"/>
    </source>
</evidence>
<keyword evidence="1" id="KW-0472">Membrane</keyword>
<gene>
    <name evidence="2" type="ORF">M422DRAFT_51245</name>
</gene>
<accession>A0A0C9UMH5</accession>
<dbReference type="HOGENOM" id="CLU_120612_0_0_1"/>
<name>A0A0C9UMH5_SPHS4</name>
<keyword evidence="3" id="KW-1185">Reference proteome</keyword>
<protein>
    <submittedName>
        <fullName evidence="2">Uncharacterized protein</fullName>
    </submittedName>
</protein>
<reference evidence="2 3" key="1">
    <citation type="submission" date="2014-06" db="EMBL/GenBank/DDBJ databases">
        <title>Evolutionary Origins and Diversification of the Mycorrhizal Mutualists.</title>
        <authorList>
            <consortium name="DOE Joint Genome Institute"/>
            <consortium name="Mycorrhizal Genomics Consortium"/>
            <person name="Kohler A."/>
            <person name="Kuo A."/>
            <person name="Nagy L.G."/>
            <person name="Floudas D."/>
            <person name="Copeland A."/>
            <person name="Barry K.W."/>
            <person name="Cichocki N."/>
            <person name="Veneault-Fourrey C."/>
            <person name="LaButti K."/>
            <person name="Lindquist E.A."/>
            <person name="Lipzen A."/>
            <person name="Lundell T."/>
            <person name="Morin E."/>
            <person name="Murat C."/>
            <person name="Riley R."/>
            <person name="Ohm R."/>
            <person name="Sun H."/>
            <person name="Tunlid A."/>
            <person name="Henrissat B."/>
            <person name="Grigoriev I.V."/>
            <person name="Hibbett D.S."/>
            <person name="Martin F."/>
        </authorList>
    </citation>
    <scope>NUCLEOTIDE SEQUENCE [LARGE SCALE GENOMIC DNA]</scope>
    <source>
        <strain evidence="2 3">SS14</strain>
    </source>
</reference>
<dbReference type="EMBL" id="KN837182">
    <property type="protein sequence ID" value="KIJ36054.1"/>
    <property type="molecule type" value="Genomic_DNA"/>
</dbReference>
<proteinExistence type="predicted"/>
<dbReference type="OrthoDB" id="3271141at2759"/>
<dbReference type="AlphaFoldDB" id="A0A0C9UMH5"/>